<keyword evidence="1 5" id="KW-0489">Methyltransferase</keyword>
<sequence>MTGRVGYYLSYRLGLAFWDTFDTDRALADLIEGPNALRPGRALDLGCGTGRNSVYLAQHGWDVTGIDLVETTIAQARQRATTAGVQAHFIQGDITHLEGLGDFTLLIDFGCFHSVPLPKRDAYAAAVTRAAAPGATLWMWGLGIKPRFGLGVTEAELRTRFKAWCLETTDQVPGQELRAITRNMPLVQRPARALMTRRWFPHAYRFRLTRRP</sequence>
<proteinExistence type="predicted"/>
<dbReference type="PANTHER" id="PTHR43464">
    <property type="entry name" value="METHYLTRANSFERASE"/>
    <property type="match status" value="1"/>
</dbReference>
<dbReference type="RefSeq" id="WP_208255880.1">
    <property type="nucleotide sequence ID" value="NZ_JAGEOJ010000005.1"/>
</dbReference>
<dbReference type="PANTHER" id="PTHR43464:SF19">
    <property type="entry name" value="UBIQUINONE BIOSYNTHESIS O-METHYLTRANSFERASE, MITOCHONDRIAL"/>
    <property type="match status" value="1"/>
</dbReference>
<keyword evidence="3" id="KW-0949">S-adenosyl-L-methionine</keyword>
<dbReference type="GO" id="GO:0008168">
    <property type="term" value="F:methyltransferase activity"/>
    <property type="evidence" value="ECO:0007669"/>
    <property type="project" value="UniProtKB-KW"/>
</dbReference>
<organism evidence="5 6">
    <name type="scientific">Actinomadura barringtoniae</name>
    <dbReference type="NCBI Taxonomy" id="1427535"/>
    <lineage>
        <taxon>Bacteria</taxon>
        <taxon>Bacillati</taxon>
        <taxon>Actinomycetota</taxon>
        <taxon>Actinomycetes</taxon>
        <taxon>Streptosporangiales</taxon>
        <taxon>Thermomonosporaceae</taxon>
        <taxon>Actinomadura</taxon>
    </lineage>
</organism>
<dbReference type="Pfam" id="PF13649">
    <property type="entry name" value="Methyltransf_25"/>
    <property type="match status" value="1"/>
</dbReference>
<feature type="domain" description="Methyltransferase" evidence="4">
    <location>
        <begin position="43"/>
        <end position="134"/>
    </location>
</feature>
<evidence type="ECO:0000259" key="4">
    <source>
        <dbReference type="Pfam" id="PF13649"/>
    </source>
</evidence>
<dbReference type="Gene3D" id="3.40.50.150">
    <property type="entry name" value="Vaccinia Virus protein VP39"/>
    <property type="match status" value="1"/>
</dbReference>
<keyword evidence="2" id="KW-0808">Transferase</keyword>
<dbReference type="InterPro" id="IPR029063">
    <property type="entry name" value="SAM-dependent_MTases_sf"/>
</dbReference>
<protein>
    <submittedName>
        <fullName evidence="5">Methyltransferase domain-containing protein</fullName>
    </submittedName>
</protein>
<evidence type="ECO:0000256" key="1">
    <source>
        <dbReference type="ARBA" id="ARBA00022603"/>
    </source>
</evidence>
<evidence type="ECO:0000313" key="5">
    <source>
        <dbReference type="EMBL" id="MBO2448235.1"/>
    </source>
</evidence>
<evidence type="ECO:0000313" key="6">
    <source>
        <dbReference type="Proteomes" id="UP000669179"/>
    </source>
</evidence>
<evidence type="ECO:0000256" key="2">
    <source>
        <dbReference type="ARBA" id="ARBA00022679"/>
    </source>
</evidence>
<comment type="caution">
    <text evidence="5">The sequence shown here is derived from an EMBL/GenBank/DDBJ whole genome shotgun (WGS) entry which is preliminary data.</text>
</comment>
<accession>A0A939P986</accession>
<dbReference type="GO" id="GO:0032259">
    <property type="term" value="P:methylation"/>
    <property type="evidence" value="ECO:0007669"/>
    <property type="project" value="UniProtKB-KW"/>
</dbReference>
<dbReference type="AlphaFoldDB" id="A0A939P986"/>
<dbReference type="CDD" id="cd02440">
    <property type="entry name" value="AdoMet_MTases"/>
    <property type="match status" value="1"/>
</dbReference>
<gene>
    <name evidence="5" type="ORF">J4573_14115</name>
</gene>
<dbReference type="Proteomes" id="UP000669179">
    <property type="component" value="Unassembled WGS sequence"/>
</dbReference>
<dbReference type="EMBL" id="JAGEOJ010000005">
    <property type="protein sequence ID" value="MBO2448235.1"/>
    <property type="molecule type" value="Genomic_DNA"/>
</dbReference>
<dbReference type="SUPFAM" id="SSF53335">
    <property type="entry name" value="S-adenosyl-L-methionine-dependent methyltransferases"/>
    <property type="match status" value="1"/>
</dbReference>
<dbReference type="InterPro" id="IPR041698">
    <property type="entry name" value="Methyltransf_25"/>
</dbReference>
<reference evidence="5" key="1">
    <citation type="submission" date="2021-03" db="EMBL/GenBank/DDBJ databases">
        <authorList>
            <person name="Kanchanasin P."/>
            <person name="Saeng-In P."/>
            <person name="Phongsopitanun W."/>
            <person name="Yuki M."/>
            <person name="Kudo T."/>
            <person name="Ohkuma M."/>
            <person name="Tanasupawat S."/>
        </authorList>
    </citation>
    <scope>NUCLEOTIDE SEQUENCE</scope>
    <source>
        <strain evidence="5">GKU 128</strain>
    </source>
</reference>
<name>A0A939P986_9ACTN</name>
<evidence type="ECO:0000256" key="3">
    <source>
        <dbReference type="ARBA" id="ARBA00022691"/>
    </source>
</evidence>
<keyword evidence="6" id="KW-1185">Reference proteome</keyword>